<name>I3IN71_9BACT</name>
<dbReference type="Gene3D" id="3.30.70.1290">
    <property type="entry name" value="Transposase IS200-like"/>
    <property type="match status" value="1"/>
</dbReference>
<dbReference type="eggNOG" id="COG1943">
    <property type="taxonomic scope" value="Bacteria"/>
</dbReference>
<dbReference type="STRING" id="247490.KSU1_C1570"/>
<dbReference type="InterPro" id="IPR036515">
    <property type="entry name" value="Transposase_17_sf"/>
</dbReference>
<accession>I3IN71</accession>
<evidence type="ECO:0000259" key="1">
    <source>
        <dbReference type="SMART" id="SM01321"/>
    </source>
</evidence>
<gene>
    <name evidence="2" type="ORF">KSU1_C1570</name>
</gene>
<proteinExistence type="predicted"/>
<dbReference type="InterPro" id="IPR052715">
    <property type="entry name" value="RAYT_transposase"/>
</dbReference>
<reference evidence="2 3" key="1">
    <citation type="journal article" date="2012" name="FEBS Lett.">
        <title>Anammox organism KSU-1 expresses a NirK-type copper-containing nitrite reductase instead of a NirS-type with cytochrome cd1.</title>
        <authorList>
            <person name="Hira D."/>
            <person name="Toh H."/>
            <person name="Migita C.T."/>
            <person name="Okubo H."/>
            <person name="Nishiyama T."/>
            <person name="Hattori M."/>
            <person name="Furukawa K."/>
            <person name="Fujii T."/>
        </authorList>
    </citation>
    <scope>NUCLEOTIDE SEQUENCE [LARGE SCALE GENOMIC DNA]</scope>
</reference>
<dbReference type="AlphaFoldDB" id="I3IN71"/>
<dbReference type="NCBIfam" id="NF047646">
    <property type="entry name" value="REP_Tyr_transpos"/>
    <property type="match status" value="1"/>
</dbReference>
<sequence>MRSRYKIIQKEGIYFVTSAVVEWIPIFTTQKYFDIIIQSLKFCKDYKGLKLYAFVILDNHFHLVVSAPELSNTLTSLKKFTAKEIIIQLGQDNRHRLLIQLAFYKKRYKTKSDYQVWQEGVHPELIMNNEMLFQKIEYIHYNPVKQGLVDMPEHWRYSSSRNYLANDHSVIQIDELPV</sequence>
<dbReference type="SUPFAM" id="SSF143422">
    <property type="entry name" value="Transposase IS200-like"/>
    <property type="match status" value="1"/>
</dbReference>
<feature type="domain" description="Transposase IS200-like" evidence="1">
    <location>
        <begin position="9"/>
        <end position="142"/>
    </location>
</feature>
<evidence type="ECO:0000313" key="2">
    <source>
        <dbReference type="EMBL" id="GAB63166.1"/>
    </source>
</evidence>
<dbReference type="InterPro" id="IPR002686">
    <property type="entry name" value="Transposase_17"/>
</dbReference>
<comment type="caution">
    <text evidence="2">The sequence shown here is derived from an EMBL/GenBank/DDBJ whole genome shotgun (WGS) entry which is preliminary data.</text>
</comment>
<organism evidence="2 3">
    <name type="scientific">Candidatus Jettenia caeni</name>
    <dbReference type="NCBI Taxonomy" id="247490"/>
    <lineage>
        <taxon>Bacteria</taxon>
        <taxon>Pseudomonadati</taxon>
        <taxon>Planctomycetota</taxon>
        <taxon>Candidatus Brocadiia</taxon>
        <taxon>Candidatus Brocadiales</taxon>
        <taxon>Candidatus Brocadiaceae</taxon>
        <taxon>Candidatus Jettenia</taxon>
    </lineage>
</organism>
<dbReference type="EMBL" id="BAFH01000003">
    <property type="protein sequence ID" value="GAB63166.1"/>
    <property type="molecule type" value="Genomic_DNA"/>
</dbReference>
<evidence type="ECO:0000313" key="3">
    <source>
        <dbReference type="Proteomes" id="UP000002985"/>
    </source>
</evidence>
<dbReference type="GO" id="GO:0043565">
    <property type="term" value="F:sequence-specific DNA binding"/>
    <property type="evidence" value="ECO:0007669"/>
    <property type="project" value="TreeGrafter"/>
</dbReference>
<keyword evidence="3" id="KW-1185">Reference proteome</keyword>
<dbReference type="GO" id="GO:0006313">
    <property type="term" value="P:DNA transposition"/>
    <property type="evidence" value="ECO:0007669"/>
    <property type="project" value="InterPro"/>
</dbReference>
<protein>
    <recommendedName>
        <fullName evidence="1">Transposase IS200-like domain-containing protein</fullName>
    </recommendedName>
</protein>
<dbReference type="OrthoDB" id="9794403at2"/>
<dbReference type="SMART" id="SM01321">
    <property type="entry name" value="Y1_Tnp"/>
    <property type="match status" value="1"/>
</dbReference>
<dbReference type="PANTHER" id="PTHR36966">
    <property type="entry name" value="REP-ASSOCIATED TYROSINE TRANSPOSASE"/>
    <property type="match status" value="1"/>
</dbReference>
<dbReference type="PANTHER" id="PTHR36966:SF1">
    <property type="entry name" value="REP-ASSOCIATED TYROSINE TRANSPOSASE"/>
    <property type="match status" value="1"/>
</dbReference>
<dbReference type="GO" id="GO:0004803">
    <property type="term" value="F:transposase activity"/>
    <property type="evidence" value="ECO:0007669"/>
    <property type="project" value="InterPro"/>
</dbReference>
<dbReference type="Proteomes" id="UP000002985">
    <property type="component" value="Unassembled WGS sequence"/>
</dbReference>